<name>A0A820BXN7_9BILA</name>
<keyword evidence="3" id="KW-1185">Reference proteome</keyword>
<organism evidence="1 3">
    <name type="scientific">Rotaria magnacalcarata</name>
    <dbReference type="NCBI Taxonomy" id="392030"/>
    <lineage>
        <taxon>Eukaryota</taxon>
        <taxon>Metazoa</taxon>
        <taxon>Spiralia</taxon>
        <taxon>Gnathifera</taxon>
        <taxon>Rotifera</taxon>
        <taxon>Eurotatoria</taxon>
        <taxon>Bdelloidea</taxon>
        <taxon>Philodinida</taxon>
        <taxon>Philodinidae</taxon>
        <taxon>Rotaria</taxon>
    </lineage>
</organism>
<evidence type="ECO:0000313" key="2">
    <source>
        <dbReference type="EMBL" id="CAF4253780.1"/>
    </source>
</evidence>
<feature type="non-terminal residue" evidence="1">
    <location>
        <position position="1"/>
    </location>
</feature>
<reference evidence="1" key="1">
    <citation type="submission" date="2021-02" db="EMBL/GenBank/DDBJ databases">
        <authorList>
            <person name="Nowell W R."/>
        </authorList>
    </citation>
    <scope>NUCLEOTIDE SEQUENCE</scope>
</reference>
<dbReference type="Proteomes" id="UP000663842">
    <property type="component" value="Unassembled WGS sequence"/>
</dbReference>
<dbReference type="AlphaFoldDB" id="A0A820BXN7"/>
<sequence>TSSIHSCELNEEWNINNLPNKIMVKAISDGFVFNILCVDETTCSNSSLFDILFNIRLESHHQHLMFHIMSADNYSNFECSAVFLEGYGRGYDTISSIHRQYPSTSSGSIFYSSWLARKCLVISAGNKRSKTYHQQNVEYDGNDIDPKSDEQDSQGIDITSAMEIDTDKQHDDQTVLEPVKRINEKLNEKTDDKVYHLYVSVPVLG</sequence>
<dbReference type="EMBL" id="CAJOBF010008350">
    <property type="protein sequence ID" value="CAF4253780.1"/>
    <property type="molecule type" value="Genomic_DNA"/>
</dbReference>
<evidence type="ECO:0000313" key="3">
    <source>
        <dbReference type="Proteomes" id="UP000663866"/>
    </source>
</evidence>
<dbReference type="Proteomes" id="UP000663866">
    <property type="component" value="Unassembled WGS sequence"/>
</dbReference>
<proteinExistence type="predicted"/>
<comment type="caution">
    <text evidence="1">The sequence shown here is derived from an EMBL/GenBank/DDBJ whole genome shotgun (WGS) entry which is preliminary data.</text>
</comment>
<gene>
    <name evidence="1" type="ORF">OVN521_LOCUS26614</name>
    <name evidence="2" type="ORF">UXM345_LOCUS30882</name>
</gene>
<protein>
    <submittedName>
        <fullName evidence="1">Uncharacterized protein</fullName>
    </submittedName>
</protein>
<dbReference type="EMBL" id="CAJOBG010007047">
    <property type="protein sequence ID" value="CAF4205303.1"/>
    <property type="molecule type" value="Genomic_DNA"/>
</dbReference>
<accession>A0A820BXN7</accession>
<evidence type="ECO:0000313" key="1">
    <source>
        <dbReference type="EMBL" id="CAF4205303.1"/>
    </source>
</evidence>